<sequence>MQSIFDTLLSFILMLLGFIVAAVAFVEVAARAVLSSIGIHGQLQTVLLLCLLCALIVVAFRIFGRLLAVLLTAAFVVYLLHALLGIPHNIPVKENALEKVITL</sequence>
<proteinExistence type="predicted"/>
<protein>
    <submittedName>
        <fullName evidence="2">Uncharacterized protein</fullName>
    </submittedName>
</protein>
<keyword evidence="1" id="KW-0812">Transmembrane</keyword>
<accession>A0A1B6VHU4</accession>
<dbReference type="PATRIC" id="fig|38307.3.peg.2618"/>
<dbReference type="Proteomes" id="UP000077786">
    <property type="component" value="Unassembled WGS sequence"/>
</dbReference>
<evidence type="ECO:0000313" key="2">
    <source>
        <dbReference type="EMBL" id="OAJ66776.1"/>
    </source>
</evidence>
<gene>
    <name evidence="2" type="ORF">A0123_02510</name>
</gene>
<dbReference type="AlphaFoldDB" id="A0A1B6VHU4"/>
<comment type="caution">
    <text evidence="2">The sequence shown here is derived from an EMBL/GenBank/DDBJ whole genome shotgun (WGS) entry which is preliminary data.</text>
</comment>
<name>A0A1B6VHU4_9PROT</name>
<dbReference type="RefSeq" id="WP_064275073.1">
    <property type="nucleotide sequence ID" value="NZ_LUTU01000013.1"/>
</dbReference>
<feature type="transmembrane region" description="Helical" evidence="1">
    <location>
        <begin position="12"/>
        <end position="34"/>
    </location>
</feature>
<keyword evidence="1" id="KW-1133">Transmembrane helix</keyword>
<feature type="transmembrane region" description="Helical" evidence="1">
    <location>
        <begin position="69"/>
        <end position="86"/>
    </location>
</feature>
<feature type="transmembrane region" description="Helical" evidence="1">
    <location>
        <begin position="46"/>
        <end position="63"/>
    </location>
</feature>
<keyword evidence="1" id="KW-0472">Membrane</keyword>
<organism evidence="2 3">
    <name type="scientific">Gluconobacter cerinus</name>
    <dbReference type="NCBI Taxonomy" id="38307"/>
    <lineage>
        <taxon>Bacteria</taxon>
        <taxon>Pseudomonadati</taxon>
        <taxon>Pseudomonadota</taxon>
        <taxon>Alphaproteobacteria</taxon>
        <taxon>Acetobacterales</taxon>
        <taxon>Acetobacteraceae</taxon>
        <taxon>Gluconobacter</taxon>
    </lineage>
</organism>
<reference evidence="2 3" key="1">
    <citation type="submission" date="2016-03" db="EMBL/GenBank/DDBJ databases">
        <title>Draft genome sequence of Gluconobacter cerinus strain CECT 9110.</title>
        <authorList>
            <person name="Sainz F."/>
            <person name="Mas A."/>
            <person name="Torija M.J."/>
        </authorList>
    </citation>
    <scope>NUCLEOTIDE SEQUENCE [LARGE SCALE GENOMIC DNA]</scope>
    <source>
        <strain evidence="2 3">CECT 9110</strain>
    </source>
</reference>
<evidence type="ECO:0000313" key="3">
    <source>
        <dbReference type="Proteomes" id="UP000077786"/>
    </source>
</evidence>
<evidence type="ECO:0000256" key="1">
    <source>
        <dbReference type="SAM" id="Phobius"/>
    </source>
</evidence>
<dbReference type="EMBL" id="LUTU01000013">
    <property type="protein sequence ID" value="OAJ66776.1"/>
    <property type="molecule type" value="Genomic_DNA"/>
</dbReference>